<dbReference type="OrthoDB" id="5845191at2759"/>
<accession>A0A183GUJ4</accession>
<evidence type="ECO:0000313" key="3">
    <source>
        <dbReference type="WBParaSite" id="HPBE_0002636401-mRNA-1"/>
    </source>
</evidence>
<gene>
    <name evidence="1" type="ORF">HPBE_LOCUS26363</name>
</gene>
<name>A0A183GUJ4_HELPZ</name>
<accession>A0A3P8IQ63</accession>
<reference evidence="3" key="2">
    <citation type="submission" date="2019-09" db="UniProtKB">
        <authorList>
            <consortium name="WormBaseParasite"/>
        </authorList>
    </citation>
    <scope>IDENTIFICATION</scope>
</reference>
<protein>
    <submittedName>
        <fullName evidence="3">Reverse transcriptase domain-containing protein</fullName>
    </submittedName>
</protein>
<dbReference type="AlphaFoldDB" id="A0A183GUJ4"/>
<proteinExistence type="predicted"/>
<keyword evidence="2" id="KW-1185">Reference proteome</keyword>
<organism evidence="2 3">
    <name type="scientific">Heligmosomoides polygyrus</name>
    <name type="common">Parasitic roundworm</name>
    <dbReference type="NCBI Taxonomy" id="6339"/>
    <lineage>
        <taxon>Eukaryota</taxon>
        <taxon>Metazoa</taxon>
        <taxon>Ecdysozoa</taxon>
        <taxon>Nematoda</taxon>
        <taxon>Chromadorea</taxon>
        <taxon>Rhabditida</taxon>
        <taxon>Rhabditina</taxon>
        <taxon>Rhabditomorpha</taxon>
        <taxon>Strongyloidea</taxon>
        <taxon>Heligmosomidae</taxon>
        <taxon>Heligmosomoides</taxon>
    </lineage>
</organism>
<dbReference type="WBParaSite" id="HPBE_0002636401-mRNA-1">
    <property type="protein sequence ID" value="HPBE_0002636401-mRNA-1"/>
    <property type="gene ID" value="HPBE_0002636401"/>
</dbReference>
<reference evidence="1 2" key="1">
    <citation type="submission" date="2018-11" db="EMBL/GenBank/DDBJ databases">
        <authorList>
            <consortium name="Pathogen Informatics"/>
        </authorList>
    </citation>
    <scope>NUCLEOTIDE SEQUENCE [LARGE SCALE GENOMIC DNA]</scope>
</reference>
<dbReference type="EMBL" id="UZAH01039815">
    <property type="protein sequence ID" value="VDP57226.1"/>
    <property type="molecule type" value="Genomic_DNA"/>
</dbReference>
<evidence type="ECO:0000313" key="2">
    <source>
        <dbReference type="Proteomes" id="UP000050761"/>
    </source>
</evidence>
<dbReference type="Proteomes" id="UP000050761">
    <property type="component" value="Unassembled WGS sequence"/>
</dbReference>
<evidence type="ECO:0000313" key="1">
    <source>
        <dbReference type="EMBL" id="VDP57226.1"/>
    </source>
</evidence>
<sequence length="187" mass="21410">MKIFERIVDGCILDIVRLSTNQYGCSSADARLFIEKHCGNQQPGHLVFLDLEEAFDFDRLQREAIWYACDTLEFSPTKSFCAKIECILSSYDDGVSHLCRSTSRICAVPLLFVVVKDVKLPDLQQPTVGLRIMLMMLATIPLKFFERKTLSDGLIRHKASLFHNFIEIYFCGFQVILFESPLHCAFD</sequence>